<dbReference type="Pfam" id="PF13409">
    <property type="entry name" value="GST_N_2"/>
    <property type="match status" value="1"/>
</dbReference>
<evidence type="ECO:0000313" key="3">
    <source>
        <dbReference type="Proteomes" id="UP000574369"/>
    </source>
</evidence>
<dbReference type="InterPro" id="IPR004045">
    <property type="entry name" value="Glutathione_S-Trfase_N"/>
</dbReference>
<accession>A0ABR6GY50</accession>
<dbReference type="Gene3D" id="1.20.1050.10">
    <property type="match status" value="1"/>
</dbReference>
<protein>
    <submittedName>
        <fullName evidence="2">GST-like protein</fullName>
    </submittedName>
</protein>
<reference evidence="2 3" key="1">
    <citation type="submission" date="2020-08" db="EMBL/GenBank/DDBJ databases">
        <title>Genomic Encyclopedia of Type Strains, Phase III (KMG-III): the genomes of soil and plant-associated and newly described type strains.</title>
        <authorList>
            <person name="Whitman W."/>
        </authorList>
    </citation>
    <scope>NUCLEOTIDE SEQUENCE [LARGE SCALE GENOMIC DNA]</scope>
    <source>
        <strain evidence="2 3">CECT 7247</strain>
    </source>
</reference>
<evidence type="ECO:0000313" key="2">
    <source>
        <dbReference type="EMBL" id="MBB3196048.1"/>
    </source>
</evidence>
<dbReference type="EMBL" id="JACHXO010000006">
    <property type="protein sequence ID" value="MBB3196048.1"/>
    <property type="molecule type" value="Genomic_DNA"/>
</dbReference>
<comment type="caution">
    <text evidence="2">The sequence shown here is derived from an EMBL/GenBank/DDBJ whole genome shotgun (WGS) entry which is preliminary data.</text>
</comment>
<dbReference type="InterPro" id="IPR036249">
    <property type="entry name" value="Thioredoxin-like_sf"/>
</dbReference>
<name>A0ABR6GY50_9BURK</name>
<proteinExistence type="predicted"/>
<keyword evidence="3" id="KW-1185">Reference proteome</keyword>
<dbReference type="PANTHER" id="PTHR44051:SF8">
    <property type="entry name" value="GLUTATHIONE S-TRANSFERASE GSTA"/>
    <property type="match status" value="1"/>
</dbReference>
<dbReference type="CDD" id="cd03188">
    <property type="entry name" value="GST_C_Beta"/>
    <property type="match status" value="1"/>
</dbReference>
<dbReference type="RefSeq" id="WP_088453353.1">
    <property type="nucleotide sequence ID" value="NZ_JACHXO010000006.1"/>
</dbReference>
<dbReference type="CDD" id="cd03057">
    <property type="entry name" value="GST_N_Beta"/>
    <property type="match status" value="1"/>
</dbReference>
<evidence type="ECO:0000259" key="1">
    <source>
        <dbReference type="PROSITE" id="PS50404"/>
    </source>
</evidence>
<dbReference type="PROSITE" id="PS50404">
    <property type="entry name" value="GST_NTER"/>
    <property type="match status" value="1"/>
</dbReference>
<feature type="domain" description="GST N-terminal" evidence="1">
    <location>
        <begin position="5"/>
        <end position="87"/>
    </location>
</feature>
<dbReference type="InterPro" id="IPR036282">
    <property type="entry name" value="Glutathione-S-Trfase_C_sf"/>
</dbReference>
<gene>
    <name evidence="2" type="ORF">FHS28_003458</name>
</gene>
<dbReference type="SUPFAM" id="SSF52833">
    <property type="entry name" value="Thioredoxin-like"/>
    <property type="match status" value="1"/>
</dbReference>
<dbReference type="PANTHER" id="PTHR44051">
    <property type="entry name" value="GLUTATHIONE S-TRANSFERASE-RELATED"/>
    <property type="match status" value="1"/>
</dbReference>
<dbReference type="Gene3D" id="3.40.30.10">
    <property type="entry name" value="Glutaredoxin"/>
    <property type="match status" value="1"/>
</dbReference>
<organism evidence="2 3">
    <name type="scientific">Roseateles terrae</name>
    <dbReference type="NCBI Taxonomy" id="431060"/>
    <lineage>
        <taxon>Bacteria</taxon>
        <taxon>Pseudomonadati</taxon>
        <taxon>Pseudomonadota</taxon>
        <taxon>Betaproteobacteria</taxon>
        <taxon>Burkholderiales</taxon>
        <taxon>Sphaerotilaceae</taxon>
        <taxon>Roseateles</taxon>
    </lineage>
</organism>
<dbReference type="Proteomes" id="UP000574369">
    <property type="component" value="Unassembled WGS sequence"/>
</dbReference>
<dbReference type="SUPFAM" id="SSF47616">
    <property type="entry name" value="GST C-terminal domain-like"/>
    <property type="match status" value="1"/>
</dbReference>
<sequence length="214" mass="23831">MNTTDSSYVLYGTRRSGSAIAEIALDWCRQPYRVVHASSWEDQSARDELKKLNPLMQIPTLRTPSGAVLTESAAILMHLGLRCPQAGLLGSSDDQRDQILRGLVFIAANCYSQITIIDYPERFTTSEAEAEREAVKQGATQRLHLHWAMFADQFPGRPWLSGEAPGALDAMAVIVSRWSGSRAYLEQHRPEFLAVLKRIEALPEVAAVLARHWG</sequence>